<organism evidence="3 4">
    <name type="scientific">Limosilactobacillus pontis</name>
    <dbReference type="NCBI Taxonomy" id="35787"/>
    <lineage>
        <taxon>Bacteria</taxon>
        <taxon>Bacillati</taxon>
        <taxon>Bacillota</taxon>
        <taxon>Bacilli</taxon>
        <taxon>Lactobacillales</taxon>
        <taxon>Lactobacillaceae</taxon>
        <taxon>Limosilactobacillus</taxon>
    </lineage>
</organism>
<keyword evidence="2" id="KW-0812">Transmembrane</keyword>
<keyword evidence="4" id="KW-1185">Reference proteome</keyword>
<accession>A0ABU7STS2</accession>
<feature type="region of interest" description="Disordered" evidence="1">
    <location>
        <begin position="136"/>
        <end position="174"/>
    </location>
</feature>
<dbReference type="Proteomes" id="UP001335665">
    <property type="component" value="Unassembled WGS sequence"/>
</dbReference>
<feature type="transmembrane region" description="Helical" evidence="2">
    <location>
        <begin position="37"/>
        <end position="55"/>
    </location>
</feature>
<dbReference type="EMBL" id="JAQSFA010000015">
    <property type="protein sequence ID" value="MEE6701475.1"/>
    <property type="molecule type" value="Genomic_DNA"/>
</dbReference>
<sequence>MDALLGAWALLGLIVLLIMFLFAFLKKATWKTLGKGALIYLIGLIVFICMGSLNSNSSNKKVTKQNTTSSKSKSSSKSSNNDNFDKDTNFERDLNDTVVKSKGAIVDIKYDINPATGIMNSVNFIVDDSMANAPQSDIQDVKDTASKAVKEETRTYNMPRVPSISITTKSGQSL</sequence>
<keyword evidence="2" id="KW-0472">Membrane</keyword>
<keyword evidence="2" id="KW-1133">Transmembrane helix</keyword>
<feature type="region of interest" description="Disordered" evidence="1">
    <location>
        <begin position="57"/>
        <end position="88"/>
    </location>
</feature>
<feature type="transmembrane region" description="Helical" evidence="2">
    <location>
        <begin position="6"/>
        <end position="25"/>
    </location>
</feature>
<name>A0ABU7STS2_9LACO</name>
<reference evidence="3 4" key="1">
    <citation type="submission" date="2023-02" db="EMBL/GenBank/DDBJ databases">
        <title>The predominant lactic acid bacteria and yeasts involved in the spontaneous fermentation of millet during the production of the traditional porridge Hausa koko in Ghana.</title>
        <authorList>
            <person name="Atter A."/>
            <person name="Diaz M."/>
        </authorList>
    </citation>
    <scope>NUCLEOTIDE SEQUENCE [LARGE SCALE GENOMIC DNA]</scope>
    <source>
        <strain evidence="3 4">FI11552</strain>
    </source>
</reference>
<protein>
    <recommendedName>
        <fullName evidence="5">DUF4811 domain-containing protein</fullName>
    </recommendedName>
</protein>
<proteinExistence type="predicted"/>
<feature type="compositionally biased region" description="Low complexity" evidence="1">
    <location>
        <begin position="57"/>
        <end position="82"/>
    </location>
</feature>
<evidence type="ECO:0008006" key="5">
    <source>
        <dbReference type="Google" id="ProtNLM"/>
    </source>
</evidence>
<gene>
    <name evidence="3" type="ORF">PS396_06665</name>
</gene>
<feature type="compositionally biased region" description="Polar residues" evidence="1">
    <location>
        <begin position="164"/>
        <end position="174"/>
    </location>
</feature>
<evidence type="ECO:0000313" key="3">
    <source>
        <dbReference type="EMBL" id="MEE6701475.1"/>
    </source>
</evidence>
<evidence type="ECO:0000256" key="1">
    <source>
        <dbReference type="SAM" id="MobiDB-lite"/>
    </source>
</evidence>
<evidence type="ECO:0000313" key="4">
    <source>
        <dbReference type="Proteomes" id="UP001335665"/>
    </source>
</evidence>
<dbReference type="RefSeq" id="WP_331192089.1">
    <property type="nucleotide sequence ID" value="NZ_JAQSEO010000013.1"/>
</dbReference>
<comment type="caution">
    <text evidence="3">The sequence shown here is derived from an EMBL/GenBank/DDBJ whole genome shotgun (WGS) entry which is preliminary data.</text>
</comment>
<feature type="compositionally biased region" description="Basic and acidic residues" evidence="1">
    <location>
        <begin position="139"/>
        <end position="154"/>
    </location>
</feature>
<evidence type="ECO:0000256" key="2">
    <source>
        <dbReference type="SAM" id="Phobius"/>
    </source>
</evidence>